<dbReference type="Pfam" id="PF00239">
    <property type="entry name" value="Resolvase"/>
    <property type="match status" value="1"/>
</dbReference>
<dbReference type="RefSeq" id="WP_271010682.1">
    <property type="nucleotide sequence ID" value="NZ_JAQIFT010000002.1"/>
</dbReference>
<comment type="similarity">
    <text evidence="1">Belongs to the site-specific recombinase resolvase family.</text>
</comment>
<dbReference type="AlphaFoldDB" id="A0AA42DJ72"/>
<dbReference type="SUPFAM" id="SSF53041">
    <property type="entry name" value="Resolvase-like"/>
    <property type="match status" value="1"/>
</dbReference>
<evidence type="ECO:0000259" key="2">
    <source>
        <dbReference type="PROSITE" id="PS51736"/>
    </source>
</evidence>
<keyword evidence="4" id="KW-1185">Reference proteome</keyword>
<reference evidence="3" key="1">
    <citation type="journal article" date="2023" name="Int. J. Syst. Evol. Microbiol.">
        <title>&lt;i&gt;Holtiella tumoricola&lt;/i&gt; gen. nov. sp. nov., isolated from a human clinical sample.</title>
        <authorList>
            <person name="Allen-Vercoe E."/>
            <person name="Daigneault M.C."/>
            <person name="Vancuren S.J."/>
            <person name="Cochrane K."/>
            <person name="O'Neal L.L."/>
            <person name="Sankaranarayanan K."/>
            <person name="Lawson P.A."/>
        </authorList>
    </citation>
    <scope>NUCLEOTIDE SEQUENCE</scope>
    <source>
        <strain evidence="3">CC70A</strain>
    </source>
</reference>
<dbReference type="InterPro" id="IPR050639">
    <property type="entry name" value="SSR_resolvase"/>
</dbReference>
<protein>
    <submittedName>
        <fullName evidence="3">Recombinase family protein</fullName>
    </submittedName>
</protein>
<dbReference type="CDD" id="cd03768">
    <property type="entry name" value="SR_ResInv"/>
    <property type="match status" value="1"/>
</dbReference>
<dbReference type="Proteomes" id="UP001169242">
    <property type="component" value="Unassembled WGS sequence"/>
</dbReference>
<dbReference type="PANTHER" id="PTHR30461">
    <property type="entry name" value="DNA-INVERTASE FROM LAMBDOID PROPHAGE"/>
    <property type="match status" value="1"/>
</dbReference>
<dbReference type="InterPro" id="IPR006119">
    <property type="entry name" value="Resolv_N"/>
</dbReference>
<name>A0AA42DJ72_9FIRM</name>
<dbReference type="PROSITE" id="PS51736">
    <property type="entry name" value="RECOMBINASES_3"/>
    <property type="match status" value="1"/>
</dbReference>
<dbReference type="PANTHER" id="PTHR30461:SF26">
    <property type="entry name" value="RESOLVASE HOMOLOG YNEB"/>
    <property type="match status" value="1"/>
</dbReference>
<evidence type="ECO:0000256" key="1">
    <source>
        <dbReference type="ARBA" id="ARBA00009913"/>
    </source>
</evidence>
<accession>A0AA42DJ72</accession>
<proteinExistence type="inferred from homology"/>
<sequence length="234" mass="27005">MLTFCELSGKICLSDEIEKGQVEQMNIFYIRTSTKEQNEARQIEVAKEYGCADQGKNLFIDKQTGTNFNRPSFEAMKKVIRQDDIVYVHELDRFGRDYTEIKNQIAEIESLGAKIHFLDIPVIQTGDEATDKLLRDQFINTLSYVAQKETEKRKARQVQGIALMPVDADGKKYSSKTGRSTGRPKAELPKDFAKYYKRVQDKEMTATEAMKLMDIKKTSYFKYVKMYKEEQGLA</sequence>
<organism evidence="3 4">
    <name type="scientific">Holtiella tumoricola</name>
    <dbReference type="NCBI Taxonomy" id="3018743"/>
    <lineage>
        <taxon>Bacteria</taxon>
        <taxon>Bacillati</taxon>
        <taxon>Bacillota</taxon>
        <taxon>Clostridia</taxon>
        <taxon>Lachnospirales</taxon>
        <taxon>Cellulosilyticaceae</taxon>
        <taxon>Holtiella</taxon>
    </lineage>
</organism>
<dbReference type="Gene3D" id="3.40.50.1390">
    <property type="entry name" value="Resolvase, N-terminal catalytic domain"/>
    <property type="match status" value="1"/>
</dbReference>
<dbReference type="EMBL" id="JAQIFT010000002">
    <property type="protein sequence ID" value="MDA3729912.1"/>
    <property type="molecule type" value="Genomic_DNA"/>
</dbReference>
<dbReference type="InterPro" id="IPR036162">
    <property type="entry name" value="Resolvase-like_N_sf"/>
</dbReference>
<comment type="caution">
    <text evidence="3">The sequence shown here is derived from an EMBL/GenBank/DDBJ whole genome shotgun (WGS) entry which is preliminary data.</text>
</comment>
<evidence type="ECO:0000313" key="4">
    <source>
        <dbReference type="Proteomes" id="UP001169242"/>
    </source>
</evidence>
<dbReference type="SMART" id="SM00857">
    <property type="entry name" value="Resolvase"/>
    <property type="match status" value="1"/>
</dbReference>
<dbReference type="GO" id="GO:0000150">
    <property type="term" value="F:DNA strand exchange activity"/>
    <property type="evidence" value="ECO:0007669"/>
    <property type="project" value="InterPro"/>
</dbReference>
<feature type="domain" description="Resolvase/invertase-type recombinase catalytic" evidence="2">
    <location>
        <begin position="25"/>
        <end position="168"/>
    </location>
</feature>
<gene>
    <name evidence="3" type="ORF">PBV87_00095</name>
</gene>
<dbReference type="GO" id="GO:0003677">
    <property type="term" value="F:DNA binding"/>
    <property type="evidence" value="ECO:0007669"/>
    <property type="project" value="InterPro"/>
</dbReference>
<evidence type="ECO:0000313" key="3">
    <source>
        <dbReference type="EMBL" id="MDA3729912.1"/>
    </source>
</evidence>